<evidence type="ECO:0000256" key="2">
    <source>
        <dbReference type="ARBA" id="ARBA00010790"/>
    </source>
</evidence>
<dbReference type="InterPro" id="IPR007867">
    <property type="entry name" value="GMC_OxRtase_C"/>
</dbReference>
<sequence>MASRLRRDVLVAETTDRTSADVIVVGAGASGAALAARLSEDAGRTVLLVEAGPFPRRLRDFALELLDARLIPGAQPDHRAVQRYAAHLTPERPYTVVRGRHLGGSTTVNGGYFVRARRADFDRWAAAGNPAWTYDRMLPWLRALETDLDHGADDLHGGCGPVLVRRASLAHPAAVAFRDAADHLGHPLEPDKNDQAPPGFGPVPCNAVDGVRLNTGLTYALSALGRPNLTALGDCPVSRIVIRNGRATGVAVRQNGQETVFCGGEIVLCAGSLVTPQLLQLSGIGPRADLERLGIPVAVDAPAVGTRFSDHPQLVLEWSPRRELGAPHGSWLGGCLHLSSSDGTHPGDLEILQSLVPLAGLVGGTTTVPGAPLPFLVSVQSPGRTGRLSLRSADPATPPRIEYGYLASPKDRRRLREAVRATAELITTPAFDEISHGLLQPGPDVLNCDHALDGWINRNIGTAHHTCGTAPMGPDTANAVVDQYGRVHGVHGLRVADTSILPTAPLRGPAATAVLIGEVIAHAMRAELP</sequence>
<dbReference type="GO" id="GO:0050660">
    <property type="term" value="F:flavin adenine dinucleotide binding"/>
    <property type="evidence" value="ECO:0007669"/>
    <property type="project" value="InterPro"/>
</dbReference>
<keyword evidence="4 5" id="KW-0274">FAD</keyword>
<evidence type="ECO:0000259" key="7">
    <source>
        <dbReference type="PROSITE" id="PS00623"/>
    </source>
</evidence>
<feature type="domain" description="Glucose-methanol-choline oxidoreductase N-terminal" evidence="7">
    <location>
        <begin position="99"/>
        <end position="122"/>
    </location>
</feature>
<dbReference type="PROSITE" id="PS00624">
    <property type="entry name" value="GMC_OXRED_2"/>
    <property type="match status" value="1"/>
</dbReference>
<dbReference type="KEGG" id="sbro:GQF42_07965"/>
<evidence type="ECO:0000259" key="8">
    <source>
        <dbReference type="PROSITE" id="PS00624"/>
    </source>
</evidence>
<dbReference type="PANTHER" id="PTHR11552">
    <property type="entry name" value="GLUCOSE-METHANOL-CHOLINE GMC OXIDOREDUCTASE"/>
    <property type="match status" value="1"/>
</dbReference>
<dbReference type="EC" id="1.-.-.-" evidence="9"/>
<reference evidence="9 10" key="1">
    <citation type="submission" date="2019-12" db="EMBL/GenBank/DDBJ databases">
        <title>Streptomyces sp. strain T44 isolated from rhizosphere soil of Broussonetia papyrifera.</title>
        <authorList>
            <person name="Mo P."/>
        </authorList>
    </citation>
    <scope>NUCLEOTIDE SEQUENCE [LARGE SCALE GENOMIC DNA]</scope>
    <source>
        <strain evidence="9 10">T44</strain>
    </source>
</reference>
<feature type="binding site" evidence="5">
    <location>
        <position position="237"/>
    </location>
    <ligand>
        <name>FAD</name>
        <dbReference type="ChEBI" id="CHEBI:57692"/>
    </ligand>
</feature>
<evidence type="ECO:0000256" key="1">
    <source>
        <dbReference type="ARBA" id="ARBA00001974"/>
    </source>
</evidence>
<dbReference type="EMBL" id="CP047020">
    <property type="protein sequence ID" value="QHA03205.1"/>
    <property type="molecule type" value="Genomic_DNA"/>
</dbReference>
<dbReference type="PANTHER" id="PTHR11552:SF147">
    <property type="entry name" value="CHOLINE DEHYDROGENASE, MITOCHONDRIAL"/>
    <property type="match status" value="1"/>
</dbReference>
<dbReference type="AlphaFoldDB" id="A0A6I6N2W8"/>
<dbReference type="Proteomes" id="UP000436138">
    <property type="component" value="Chromosome"/>
</dbReference>
<evidence type="ECO:0000256" key="6">
    <source>
        <dbReference type="RuleBase" id="RU003968"/>
    </source>
</evidence>
<dbReference type="SUPFAM" id="SSF51905">
    <property type="entry name" value="FAD/NAD(P)-binding domain"/>
    <property type="match status" value="1"/>
</dbReference>
<keyword evidence="3 6" id="KW-0285">Flavoprotein</keyword>
<feature type="domain" description="Glucose-methanol-choline oxidoreductase N-terminal" evidence="8">
    <location>
        <begin position="271"/>
        <end position="285"/>
    </location>
</feature>
<gene>
    <name evidence="9" type="primary">mftG</name>
    <name evidence="9" type="ORF">GQF42_07965</name>
</gene>
<comment type="cofactor">
    <cofactor evidence="1 5">
        <name>FAD</name>
        <dbReference type="ChEBI" id="CHEBI:57692"/>
    </cofactor>
</comment>
<keyword evidence="10" id="KW-1185">Reference proteome</keyword>
<dbReference type="PIRSF" id="PIRSF000137">
    <property type="entry name" value="Alcohol_oxidase"/>
    <property type="match status" value="1"/>
</dbReference>
<accession>A0A6I6N2W8</accession>
<dbReference type="Gene3D" id="3.30.410.40">
    <property type="match status" value="1"/>
</dbReference>
<evidence type="ECO:0000256" key="5">
    <source>
        <dbReference type="PIRSR" id="PIRSR000137-2"/>
    </source>
</evidence>
<name>A0A6I6N2W8_9ACTN</name>
<dbReference type="NCBIfam" id="TIGR03970">
    <property type="entry name" value="Rv0697"/>
    <property type="match status" value="1"/>
</dbReference>
<dbReference type="InterPro" id="IPR012132">
    <property type="entry name" value="GMC_OxRdtase"/>
</dbReference>
<dbReference type="InterPro" id="IPR000172">
    <property type="entry name" value="GMC_OxRdtase_N"/>
</dbReference>
<evidence type="ECO:0000256" key="4">
    <source>
        <dbReference type="ARBA" id="ARBA00022827"/>
    </source>
</evidence>
<organism evidence="9 10">
    <name type="scientific">Streptomyces broussonetiae</name>
    <dbReference type="NCBI Taxonomy" id="2686304"/>
    <lineage>
        <taxon>Bacteria</taxon>
        <taxon>Bacillati</taxon>
        <taxon>Actinomycetota</taxon>
        <taxon>Actinomycetes</taxon>
        <taxon>Kitasatosporales</taxon>
        <taxon>Streptomycetaceae</taxon>
        <taxon>Streptomyces</taxon>
    </lineage>
</organism>
<dbReference type="GO" id="GO:0016614">
    <property type="term" value="F:oxidoreductase activity, acting on CH-OH group of donors"/>
    <property type="evidence" value="ECO:0007669"/>
    <property type="project" value="InterPro"/>
</dbReference>
<protein>
    <submittedName>
        <fullName evidence="9">Mycofactocin system GMC family oxidoreductase MftG</fullName>
        <ecNumber evidence="9">1.-.-.-</ecNumber>
    </submittedName>
</protein>
<dbReference type="PROSITE" id="PS00623">
    <property type="entry name" value="GMC_OXRED_1"/>
    <property type="match status" value="1"/>
</dbReference>
<dbReference type="InterPro" id="IPR036188">
    <property type="entry name" value="FAD/NAD-bd_sf"/>
</dbReference>
<evidence type="ECO:0000313" key="9">
    <source>
        <dbReference type="EMBL" id="QHA03205.1"/>
    </source>
</evidence>
<dbReference type="SUPFAM" id="SSF54373">
    <property type="entry name" value="FAD-linked reductases, C-terminal domain"/>
    <property type="match status" value="1"/>
</dbReference>
<proteinExistence type="inferred from homology"/>
<dbReference type="InterPro" id="IPR023978">
    <property type="entry name" value="GMC_oxidoreductase_bact"/>
</dbReference>
<evidence type="ECO:0000313" key="10">
    <source>
        <dbReference type="Proteomes" id="UP000436138"/>
    </source>
</evidence>
<comment type="similarity">
    <text evidence="2 6">Belongs to the GMC oxidoreductase family.</text>
</comment>
<keyword evidence="9" id="KW-0560">Oxidoreductase</keyword>
<dbReference type="Pfam" id="PF05199">
    <property type="entry name" value="GMC_oxred_C"/>
    <property type="match status" value="1"/>
</dbReference>
<dbReference type="Gene3D" id="3.50.50.60">
    <property type="entry name" value="FAD/NAD(P)-binding domain"/>
    <property type="match status" value="1"/>
</dbReference>
<evidence type="ECO:0000256" key="3">
    <source>
        <dbReference type="ARBA" id="ARBA00022630"/>
    </source>
</evidence>
<dbReference type="Pfam" id="PF00732">
    <property type="entry name" value="GMC_oxred_N"/>
    <property type="match status" value="1"/>
</dbReference>